<reference evidence="1" key="1">
    <citation type="submission" date="2020-08" db="EMBL/GenBank/DDBJ databases">
        <title>Multicomponent nature underlies the extraordinary mechanical properties of spider dragline silk.</title>
        <authorList>
            <person name="Kono N."/>
            <person name="Nakamura H."/>
            <person name="Mori M."/>
            <person name="Yoshida Y."/>
            <person name="Ohtoshi R."/>
            <person name="Malay A.D."/>
            <person name="Moran D.A.P."/>
            <person name="Tomita M."/>
            <person name="Numata K."/>
            <person name="Arakawa K."/>
        </authorList>
    </citation>
    <scope>NUCLEOTIDE SEQUENCE</scope>
</reference>
<proteinExistence type="predicted"/>
<gene>
    <name evidence="1" type="primary">AVEN_82806_1</name>
    <name evidence="1" type="ORF">TNIN_67081</name>
</gene>
<organism evidence="1 2">
    <name type="scientific">Trichonephila inaurata madagascariensis</name>
    <dbReference type="NCBI Taxonomy" id="2747483"/>
    <lineage>
        <taxon>Eukaryota</taxon>
        <taxon>Metazoa</taxon>
        <taxon>Ecdysozoa</taxon>
        <taxon>Arthropoda</taxon>
        <taxon>Chelicerata</taxon>
        <taxon>Arachnida</taxon>
        <taxon>Araneae</taxon>
        <taxon>Araneomorphae</taxon>
        <taxon>Entelegynae</taxon>
        <taxon>Araneoidea</taxon>
        <taxon>Nephilidae</taxon>
        <taxon>Trichonephila</taxon>
        <taxon>Trichonephila inaurata</taxon>
    </lineage>
</organism>
<dbReference type="EMBL" id="BMAV01005346">
    <property type="protein sequence ID" value="GFY46369.1"/>
    <property type="molecule type" value="Genomic_DNA"/>
</dbReference>
<comment type="caution">
    <text evidence="1">The sequence shown here is derived from an EMBL/GenBank/DDBJ whole genome shotgun (WGS) entry which is preliminary data.</text>
</comment>
<accession>A0A8X7BYD3</accession>
<protein>
    <submittedName>
        <fullName evidence="1">Uncharacterized protein</fullName>
    </submittedName>
</protein>
<dbReference type="AlphaFoldDB" id="A0A8X7BYD3"/>
<evidence type="ECO:0000313" key="2">
    <source>
        <dbReference type="Proteomes" id="UP000886998"/>
    </source>
</evidence>
<sequence length="894" mass="104190">MNSPRPQDLTFYANEIDFEKYGSSLYQWEISVPFKDCILWSVVLSYLKSVDFKNGKNFEERLKRLTRDEFNHKLVKPVILNYNPFLNMHACFFNETLKKIVQSFKNTLDKERPTVKKDSKIDQELQMISSLLKCNILLISLYDQCSHSFAPKEDNSSTEEAAITLFRNEDPPKEGSGKTSVKRFAFGLTADLSWKLRESALNNILKNFESNKQMKKAILLCLTDNKVKDKKVNLVITLLKNDCTHIVSKLYESPHIAAKFENAGFETDPRITDADGLSAFYYALQCSDKNLLYILYNYAANSCHASENTFRDPNPCIILNFTHLEKIIENDKKHIGEEASLNWEDLRIFNECLAKISTGILDIRKEIKQDDNPAQEASKQKRIILHILEVFDEYFSIEKLEYDIPIPDLIENYEKHKIYYDNLDFTITLLFFDNIFLLKGLLTSPQPLLYSELESNFLLSTLTNKYFTTDAKLVAHKYEHMIKTYDLCSKTYAMNLRIIPLLERLNLRQSIRDFCKILKESTNMDIVTHIPEEEIHQMLCNSPEIKDEFLMFRLQHYLGTALKTKSNSPKLNLVIQRALQVIGESIKIEQENPASFRHLLHSCLPNKVVSTLKQIRNVLSHLENYQFSFKFKTEENDIFSEIQSELQGISRSFEIVYDVQRTRLIDFLINLGFQRFEKLKISDSTNTLTSEKDIKKELQRRTSLSFEKKSYRYKILWRNLLDAIQERLNALKNSKYSLQTVIKNITDILYPLIHLMTFLQNTGKITNTDLLDSIQKHKKELDLCLSSSDVLKKTQDLIDLSKDLLNFTSESEKEKSEELDVSVTRIETFLKILMGGYISEEEKTEILGEILSSVRDRINANEKLVSDLEEGIELNSEQIERRFDNLFLNKHQKN</sequence>
<keyword evidence="2" id="KW-1185">Reference proteome</keyword>
<evidence type="ECO:0000313" key="1">
    <source>
        <dbReference type="EMBL" id="GFY46369.1"/>
    </source>
</evidence>
<dbReference type="Proteomes" id="UP000886998">
    <property type="component" value="Unassembled WGS sequence"/>
</dbReference>
<name>A0A8X7BYD3_9ARAC</name>
<dbReference type="OrthoDB" id="194358at2759"/>